<dbReference type="InterPro" id="IPR044999">
    <property type="entry name" value="CbbY-like"/>
</dbReference>
<proteinExistence type="predicted"/>
<dbReference type="NCBIfam" id="TIGR01509">
    <property type="entry name" value="HAD-SF-IA-v3"/>
    <property type="match status" value="1"/>
</dbReference>
<dbReference type="InterPro" id="IPR023198">
    <property type="entry name" value="PGP-like_dom2"/>
</dbReference>
<dbReference type="EMBL" id="JPGN01000025">
    <property type="protein sequence ID" value="KFI20164.1"/>
    <property type="molecule type" value="Genomic_DNA"/>
</dbReference>
<dbReference type="OrthoDB" id="9782449at2"/>
<dbReference type="CDD" id="cd07528">
    <property type="entry name" value="HAD_CbbY-like"/>
    <property type="match status" value="1"/>
</dbReference>
<dbReference type="InterPro" id="IPR006439">
    <property type="entry name" value="HAD-SF_hydro_IA"/>
</dbReference>
<gene>
    <name evidence="1" type="ORF">IB75_04440</name>
</gene>
<organism evidence="1 2">
    <name type="scientific">Nitrosococcus oceani C-27</name>
    <dbReference type="NCBI Taxonomy" id="314279"/>
    <lineage>
        <taxon>Bacteria</taxon>
        <taxon>Pseudomonadati</taxon>
        <taxon>Pseudomonadota</taxon>
        <taxon>Gammaproteobacteria</taxon>
        <taxon>Chromatiales</taxon>
        <taxon>Chromatiaceae</taxon>
        <taxon>Nitrosococcus</taxon>
    </lineage>
</organism>
<dbReference type="SFLD" id="SFLDF00035">
    <property type="entry name" value="phosphoglycolate_phosphatase"/>
    <property type="match status" value="1"/>
</dbReference>
<dbReference type="AlphaFoldDB" id="A0A0E2Z3V4"/>
<dbReference type="GO" id="GO:0016787">
    <property type="term" value="F:hydrolase activity"/>
    <property type="evidence" value="ECO:0007669"/>
    <property type="project" value="InterPro"/>
</dbReference>
<dbReference type="SUPFAM" id="SSF56784">
    <property type="entry name" value="HAD-like"/>
    <property type="match status" value="1"/>
</dbReference>
<dbReference type="Gene3D" id="1.10.150.240">
    <property type="entry name" value="Putative phosphatase, domain 2"/>
    <property type="match status" value="1"/>
</dbReference>
<dbReference type="Proteomes" id="UP000028839">
    <property type="component" value="Unassembled WGS sequence"/>
</dbReference>
<dbReference type="SFLD" id="SFLDG01129">
    <property type="entry name" value="C1.5:_HAD__Beta-PGM__Phosphata"/>
    <property type="match status" value="1"/>
</dbReference>
<name>A0A0E2Z3V4_9GAMM</name>
<dbReference type="SFLD" id="SFLDS00003">
    <property type="entry name" value="Haloacid_Dehalogenase"/>
    <property type="match status" value="1"/>
</dbReference>
<dbReference type="Pfam" id="PF00702">
    <property type="entry name" value="Hydrolase"/>
    <property type="match status" value="1"/>
</dbReference>
<dbReference type="SFLD" id="SFLDG01135">
    <property type="entry name" value="C1.5.6:_HAD__Beta-PGM__Phospha"/>
    <property type="match status" value="1"/>
</dbReference>
<evidence type="ECO:0000313" key="2">
    <source>
        <dbReference type="Proteomes" id="UP000028839"/>
    </source>
</evidence>
<protein>
    <submittedName>
        <fullName evidence="1">CbbY</fullName>
    </submittedName>
</protein>
<dbReference type="HOGENOM" id="CLU_045011_0_2_6"/>
<dbReference type="InterPro" id="IPR023214">
    <property type="entry name" value="HAD_sf"/>
</dbReference>
<evidence type="ECO:0000313" key="1">
    <source>
        <dbReference type="EMBL" id="KFI20164.1"/>
    </source>
</evidence>
<reference evidence="1 2" key="1">
    <citation type="submission" date="2014-07" db="EMBL/GenBank/DDBJ databases">
        <title>Comparative analysis of Nitrosococcus oceani genome inventories of strains from Pacific and Atlantic gyres.</title>
        <authorList>
            <person name="Lim C.K."/>
            <person name="Wang L."/>
            <person name="Sayavedra-Soto L.A."/>
            <person name="Klotz M.G."/>
        </authorList>
    </citation>
    <scope>NUCLEOTIDE SEQUENCE [LARGE SCALE GENOMIC DNA]</scope>
    <source>
        <strain evidence="1 2">C-27</strain>
    </source>
</reference>
<dbReference type="Gene3D" id="3.40.50.1000">
    <property type="entry name" value="HAD superfamily/HAD-like"/>
    <property type="match status" value="1"/>
</dbReference>
<accession>A0A0E2Z3V4</accession>
<dbReference type="PANTHER" id="PTHR42896">
    <property type="entry name" value="XYLULOSE-1,5-BISPHOSPHATE (XUBP) PHOSPHATASE"/>
    <property type="match status" value="1"/>
</dbReference>
<dbReference type="PRINTS" id="PR00413">
    <property type="entry name" value="HADHALOGNASE"/>
</dbReference>
<dbReference type="InterPro" id="IPR036412">
    <property type="entry name" value="HAD-like_sf"/>
</dbReference>
<dbReference type="PANTHER" id="PTHR42896:SF2">
    <property type="entry name" value="CBBY-LIKE PROTEIN"/>
    <property type="match status" value="1"/>
</dbReference>
<comment type="caution">
    <text evidence="1">The sequence shown here is derived from an EMBL/GenBank/DDBJ whole genome shotgun (WGS) entry which is preliminary data.</text>
</comment>
<sequence length="255" mass="28404">MKLKALIFDLDGTFAETERDGHRVAFNRAFGEARVGWHWDVALYGQLLAVTGGKERIRYYLEHYQQDFCPPVALDEFIAKLHQAKTRYYIELLKEQGIPLRPGVLRLLHAAREQGLRLAIATTTTPENVTALVSTGIGRHALDWFDCIAAGDIVKAKKPAPDIYDYCLEQLQLEAGQCLAFEDSANGVRAAVDAGIRVVVTVNDYTRDEDFAGADLVLNHLGEPGQPCQVLSGKLDGFEYVKVDLLRRLSGEDEE</sequence>